<evidence type="ECO:0000256" key="1">
    <source>
        <dbReference type="SAM" id="Phobius"/>
    </source>
</evidence>
<feature type="transmembrane region" description="Helical" evidence="1">
    <location>
        <begin position="7"/>
        <end position="27"/>
    </location>
</feature>
<protein>
    <submittedName>
        <fullName evidence="2">Uncharacterized protein</fullName>
    </submittedName>
</protein>
<proteinExistence type="predicted"/>
<dbReference type="Proteomes" id="UP000271573">
    <property type="component" value="Chromosome"/>
</dbReference>
<feature type="transmembrane region" description="Helical" evidence="1">
    <location>
        <begin position="39"/>
        <end position="58"/>
    </location>
</feature>
<keyword evidence="1" id="KW-0812">Transmembrane</keyword>
<keyword evidence="1" id="KW-0472">Membrane</keyword>
<dbReference type="EMBL" id="AP019307">
    <property type="protein sequence ID" value="BBH16651.1"/>
    <property type="molecule type" value="Genomic_DNA"/>
</dbReference>
<keyword evidence="1" id="KW-1133">Transmembrane helix</keyword>
<sequence length="64" mass="6793">MNPNSVRVGQLVMGLVFLLLTGVWGLYASDTIGTDNLRWLIPLPLLIGGGASLVALAVTSRKRS</sequence>
<accession>A0A3G9ISN7</accession>
<dbReference type="AlphaFoldDB" id="A0A3G9ISN7"/>
<dbReference type="KEGG" id="nbe:Back2_09380"/>
<evidence type="ECO:0000313" key="2">
    <source>
        <dbReference type="EMBL" id="BBH16651.1"/>
    </source>
</evidence>
<reference evidence="2 3" key="1">
    <citation type="submission" date="2018-11" db="EMBL/GenBank/DDBJ databases">
        <title>Complete genome sequence of Nocardioides baekrokdamisoli strain KCTC 39748.</title>
        <authorList>
            <person name="Kang S.W."/>
            <person name="Lee K.C."/>
            <person name="Kim K.K."/>
            <person name="Kim J.S."/>
            <person name="Kim D.S."/>
            <person name="Ko S.H."/>
            <person name="Yang S.H."/>
            <person name="Shin Y.K."/>
            <person name="Lee J.S."/>
        </authorList>
    </citation>
    <scope>NUCLEOTIDE SEQUENCE [LARGE SCALE GENOMIC DNA]</scope>
    <source>
        <strain evidence="2 3">KCTC 39748</strain>
    </source>
</reference>
<name>A0A3G9ISN7_9ACTN</name>
<keyword evidence="3" id="KW-1185">Reference proteome</keyword>
<evidence type="ECO:0000313" key="3">
    <source>
        <dbReference type="Proteomes" id="UP000271573"/>
    </source>
</evidence>
<dbReference type="RefSeq" id="WP_125567206.1">
    <property type="nucleotide sequence ID" value="NZ_AP019307.1"/>
</dbReference>
<gene>
    <name evidence="2" type="ORF">Back2_09380</name>
</gene>
<organism evidence="2 3">
    <name type="scientific">Nocardioides baekrokdamisoli</name>
    <dbReference type="NCBI Taxonomy" id="1804624"/>
    <lineage>
        <taxon>Bacteria</taxon>
        <taxon>Bacillati</taxon>
        <taxon>Actinomycetota</taxon>
        <taxon>Actinomycetes</taxon>
        <taxon>Propionibacteriales</taxon>
        <taxon>Nocardioidaceae</taxon>
        <taxon>Nocardioides</taxon>
    </lineage>
</organism>
<dbReference type="OrthoDB" id="3790651at2"/>